<gene>
    <name evidence="1" type="ORF">GO493_00210</name>
</gene>
<evidence type="ECO:0000313" key="2">
    <source>
        <dbReference type="Proteomes" id="UP000461730"/>
    </source>
</evidence>
<proteinExistence type="predicted"/>
<evidence type="ECO:0000313" key="1">
    <source>
        <dbReference type="EMBL" id="MVT06663.1"/>
    </source>
</evidence>
<keyword evidence="2" id="KW-1185">Reference proteome</keyword>
<dbReference type="AlphaFoldDB" id="A0A7K1TX49"/>
<dbReference type="PROSITE" id="PS51257">
    <property type="entry name" value="PROKAR_LIPOPROTEIN"/>
    <property type="match status" value="1"/>
</dbReference>
<dbReference type="EMBL" id="WRXN01000001">
    <property type="protein sequence ID" value="MVT06663.1"/>
    <property type="molecule type" value="Genomic_DNA"/>
</dbReference>
<name>A0A7K1TX49_9BACT</name>
<accession>A0A7K1TX49</accession>
<comment type="caution">
    <text evidence="1">The sequence shown here is derived from an EMBL/GenBank/DDBJ whole genome shotgun (WGS) entry which is preliminary data.</text>
</comment>
<protein>
    <submittedName>
        <fullName evidence="1">Uncharacterized protein</fullName>
    </submittedName>
</protein>
<dbReference type="Proteomes" id="UP000461730">
    <property type="component" value="Unassembled WGS sequence"/>
</dbReference>
<organism evidence="1 2">
    <name type="scientific">Chitinophaga tropicalis</name>
    <dbReference type="NCBI Taxonomy" id="2683588"/>
    <lineage>
        <taxon>Bacteria</taxon>
        <taxon>Pseudomonadati</taxon>
        <taxon>Bacteroidota</taxon>
        <taxon>Chitinophagia</taxon>
        <taxon>Chitinophagales</taxon>
        <taxon>Chitinophagaceae</taxon>
        <taxon>Chitinophaga</taxon>
    </lineage>
</organism>
<reference evidence="1 2" key="1">
    <citation type="submission" date="2019-12" db="EMBL/GenBank/DDBJ databases">
        <title>Chitinophaga sp. strain ysch24 (GDMCC 1.1355), whole genome shotgun sequence.</title>
        <authorList>
            <person name="Zhang X."/>
        </authorList>
    </citation>
    <scope>NUCLEOTIDE SEQUENCE [LARGE SCALE GENOMIC DNA]</scope>
    <source>
        <strain evidence="2">ysch24</strain>
    </source>
</reference>
<sequence>MRHLFLPMCLLLLLFAGCKKDEETEPLREFFSFTMRDIIVVGEKPSAILTPANLTDAETSNDHLRLTIKGTADGNESVTFVLKSDLKSLREGRFPAGQGNSMTILYPESGLTLQANDHYGSFSMEIISLQDSLLEARFDAQLIDASGIASPNFAANGFLRAIIRAGN</sequence>
<dbReference type="RefSeq" id="WP_157304059.1">
    <property type="nucleotide sequence ID" value="NZ_WRXN01000001.1"/>
</dbReference>